<feature type="transmembrane region" description="Helical" evidence="1">
    <location>
        <begin position="162"/>
        <end position="185"/>
    </location>
</feature>
<keyword evidence="1" id="KW-1133">Transmembrane helix</keyword>
<keyword evidence="1" id="KW-0812">Transmembrane</keyword>
<reference evidence="2 3" key="1">
    <citation type="submission" date="2017-06" db="EMBL/GenBank/DDBJ databases">
        <title>Novel microbial phyla capable of carbon fixation and sulfur reduction in deep-sea sediments.</title>
        <authorList>
            <person name="Huang J."/>
            <person name="Baker B."/>
            <person name="Wang Y."/>
        </authorList>
    </citation>
    <scope>NUCLEOTIDE SEQUENCE [LARGE SCALE GENOMIC DNA]</scope>
    <source>
        <strain evidence="2">B3_LCP</strain>
    </source>
</reference>
<gene>
    <name evidence="2" type="ORF">CEE37_06405</name>
</gene>
<feature type="transmembrane region" description="Helical" evidence="1">
    <location>
        <begin position="126"/>
        <end position="150"/>
    </location>
</feature>
<feature type="transmembrane region" description="Helical" evidence="1">
    <location>
        <begin position="17"/>
        <end position="38"/>
    </location>
</feature>
<organism evidence="2 3">
    <name type="scientific">candidate division LCP-89 bacterium B3_LCP</name>
    <dbReference type="NCBI Taxonomy" id="2012998"/>
    <lineage>
        <taxon>Bacteria</taxon>
        <taxon>Pseudomonadati</taxon>
        <taxon>Bacteria division LCP-89</taxon>
    </lineage>
</organism>
<dbReference type="Proteomes" id="UP000319619">
    <property type="component" value="Unassembled WGS sequence"/>
</dbReference>
<protein>
    <submittedName>
        <fullName evidence="2">Uncharacterized protein</fullName>
    </submittedName>
</protein>
<dbReference type="AlphaFoldDB" id="A0A532V279"/>
<keyword evidence="1" id="KW-0472">Membrane</keyword>
<accession>A0A532V279</accession>
<evidence type="ECO:0000313" key="3">
    <source>
        <dbReference type="Proteomes" id="UP000319619"/>
    </source>
</evidence>
<feature type="transmembrane region" description="Helical" evidence="1">
    <location>
        <begin position="197"/>
        <end position="217"/>
    </location>
</feature>
<feature type="transmembrane region" description="Helical" evidence="1">
    <location>
        <begin position="58"/>
        <end position="81"/>
    </location>
</feature>
<evidence type="ECO:0000256" key="1">
    <source>
        <dbReference type="SAM" id="Phobius"/>
    </source>
</evidence>
<evidence type="ECO:0000313" key="2">
    <source>
        <dbReference type="EMBL" id="TKJ41293.1"/>
    </source>
</evidence>
<feature type="transmembrane region" description="Helical" evidence="1">
    <location>
        <begin position="88"/>
        <end position="106"/>
    </location>
</feature>
<dbReference type="EMBL" id="NJBN01000003">
    <property type="protein sequence ID" value="TKJ41293.1"/>
    <property type="molecule type" value="Genomic_DNA"/>
</dbReference>
<proteinExistence type="predicted"/>
<sequence length="224" mass="25581">MVPPIEKSLKLSSTKKVFWVALFSVAMAYFEAAVVVYLRAIFYPNGFDFPLAMGPDSIIITELGREAATILMLVTIGFLCGRSKPERFAYLLISFGIWDIMYYVWLKVLIGWPSSLLTWDILFLIPLPWVGPCLAPILVSIAMIWAGWWIVRCHDRGFVPQFPVWAWFGEIAAGLIIIVSFIWDFNNIVSGGYPDVFRWDIFLIGMIAGIGLFLFMIKKQSMRY</sequence>
<name>A0A532V279_UNCL8</name>
<comment type="caution">
    <text evidence="2">The sequence shown here is derived from an EMBL/GenBank/DDBJ whole genome shotgun (WGS) entry which is preliminary data.</text>
</comment>